<dbReference type="SUPFAM" id="SSF49503">
    <property type="entry name" value="Cupredoxins"/>
    <property type="match status" value="1"/>
</dbReference>
<name>A0ABQ2S711_9DEIO</name>
<evidence type="ECO:0000256" key="1">
    <source>
        <dbReference type="SAM" id="SignalP"/>
    </source>
</evidence>
<reference evidence="4" key="1">
    <citation type="journal article" date="2019" name="Int. J. Syst. Evol. Microbiol.">
        <title>The Global Catalogue of Microorganisms (GCM) 10K type strain sequencing project: providing services to taxonomists for standard genome sequencing and annotation.</title>
        <authorList>
            <consortium name="The Broad Institute Genomics Platform"/>
            <consortium name="The Broad Institute Genome Sequencing Center for Infectious Disease"/>
            <person name="Wu L."/>
            <person name="Ma J."/>
        </authorList>
    </citation>
    <scope>NUCLEOTIDE SEQUENCE [LARGE SCALE GENOMIC DNA]</scope>
    <source>
        <strain evidence="4">JCM 31405</strain>
    </source>
</reference>
<proteinExistence type="predicted"/>
<keyword evidence="1" id="KW-0732">Signal</keyword>
<dbReference type="Proteomes" id="UP000644548">
    <property type="component" value="Unassembled WGS sequence"/>
</dbReference>
<organism evidence="3 4">
    <name type="scientific">Deinococcus sedimenti</name>
    <dbReference type="NCBI Taxonomy" id="1867090"/>
    <lineage>
        <taxon>Bacteria</taxon>
        <taxon>Thermotogati</taxon>
        <taxon>Deinococcota</taxon>
        <taxon>Deinococci</taxon>
        <taxon>Deinococcales</taxon>
        <taxon>Deinococcaceae</taxon>
        <taxon>Deinococcus</taxon>
    </lineage>
</organism>
<comment type="caution">
    <text evidence="3">The sequence shown here is derived from an EMBL/GenBank/DDBJ whole genome shotgun (WGS) entry which is preliminary data.</text>
</comment>
<evidence type="ECO:0000313" key="3">
    <source>
        <dbReference type="EMBL" id="GGR94563.1"/>
    </source>
</evidence>
<feature type="signal peptide" evidence="1">
    <location>
        <begin position="1"/>
        <end position="20"/>
    </location>
</feature>
<evidence type="ECO:0000313" key="4">
    <source>
        <dbReference type="Proteomes" id="UP000644548"/>
    </source>
</evidence>
<dbReference type="Gene3D" id="2.60.40.420">
    <property type="entry name" value="Cupredoxins - blue copper proteins"/>
    <property type="match status" value="1"/>
</dbReference>
<accession>A0ABQ2S711</accession>
<dbReference type="EMBL" id="BMQN01000004">
    <property type="protein sequence ID" value="GGR94563.1"/>
    <property type="molecule type" value="Genomic_DNA"/>
</dbReference>
<sequence length="176" mass="18300">MWRRTLLLGALLGTPAAAHPAGSDLLRDLLRQDLPSRTVTVQVVAGRDGSNAGLNFTGSSGGQGTLLVPLGWTVDLQFRNAGTAPHSVIVLPFTSPLPAQPRAADAAFPGAVSRNVTRGVGRDAAAQTVRFQASRAGEYLIACGVPGHALSGQYLKLSVRAGLKEADWDPAPHAHP</sequence>
<evidence type="ECO:0000259" key="2">
    <source>
        <dbReference type="Pfam" id="PF06525"/>
    </source>
</evidence>
<gene>
    <name evidence="3" type="ORF">GCM10008960_21910</name>
</gene>
<dbReference type="InterPro" id="IPR008972">
    <property type="entry name" value="Cupredoxin"/>
</dbReference>
<keyword evidence="4" id="KW-1185">Reference proteome</keyword>
<feature type="domain" description="Sulfocyanin-like C-terminal" evidence="2">
    <location>
        <begin position="36"/>
        <end position="160"/>
    </location>
</feature>
<dbReference type="Pfam" id="PF06525">
    <property type="entry name" value="SoxE"/>
    <property type="match status" value="1"/>
</dbReference>
<protein>
    <recommendedName>
        <fullName evidence="2">Sulfocyanin-like C-terminal domain-containing protein</fullName>
    </recommendedName>
</protein>
<feature type="chain" id="PRO_5045239179" description="Sulfocyanin-like C-terminal domain-containing protein" evidence="1">
    <location>
        <begin position="21"/>
        <end position="176"/>
    </location>
</feature>
<dbReference type="InterPro" id="IPR049544">
    <property type="entry name" value="SoxE-like_C"/>
</dbReference>